<dbReference type="PANTHER" id="PTHR38037">
    <property type="entry name" value="ZN_PROTEASE DOMAIN-CONTAINING PROTEIN"/>
    <property type="match status" value="1"/>
</dbReference>
<dbReference type="Proteomes" id="UP000236454">
    <property type="component" value="Unassembled WGS sequence"/>
</dbReference>
<accession>A0A1I7AP00</accession>
<protein>
    <submittedName>
        <fullName evidence="2">Uncharacterized conserved protein</fullName>
    </submittedName>
</protein>
<dbReference type="AlphaFoldDB" id="A0A1I7AP00"/>
<dbReference type="SUPFAM" id="SSF50630">
    <property type="entry name" value="Acid proteases"/>
    <property type="match status" value="1"/>
</dbReference>
<name>A0A1I7AP00_9FLAO</name>
<dbReference type="EMBL" id="FPAS01000003">
    <property type="protein sequence ID" value="SFT76678.1"/>
    <property type="molecule type" value="Genomic_DNA"/>
</dbReference>
<evidence type="ECO:0000259" key="1">
    <source>
        <dbReference type="Pfam" id="PF05618"/>
    </source>
</evidence>
<evidence type="ECO:0000313" key="3">
    <source>
        <dbReference type="Proteomes" id="UP000236454"/>
    </source>
</evidence>
<dbReference type="Pfam" id="PF05618">
    <property type="entry name" value="Zn_protease"/>
    <property type="match status" value="1"/>
</dbReference>
<evidence type="ECO:0000313" key="2">
    <source>
        <dbReference type="EMBL" id="SFT76678.1"/>
    </source>
</evidence>
<dbReference type="OrthoDB" id="9782977at2"/>
<dbReference type="STRING" id="477690.SAMN05216474_2278"/>
<dbReference type="RefSeq" id="WP_090249653.1">
    <property type="nucleotide sequence ID" value="NZ_FPAS01000003.1"/>
</dbReference>
<dbReference type="Gene3D" id="2.40.70.10">
    <property type="entry name" value="Acid Proteases"/>
    <property type="match status" value="1"/>
</dbReference>
<organism evidence="2 3">
    <name type="scientific">Lishizhenia tianjinensis</name>
    <dbReference type="NCBI Taxonomy" id="477690"/>
    <lineage>
        <taxon>Bacteria</taxon>
        <taxon>Pseudomonadati</taxon>
        <taxon>Bacteroidota</taxon>
        <taxon>Flavobacteriia</taxon>
        <taxon>Flavobacteriales</taxon>
        <taxon>Crocinitomicaceae</taxon>
        <taxon>Lishizhenia</taxon>
    </lineage>
</organism>
<feature type="domain" description="Retropepsin-like aspartic endopeptidase" evidence="1">
    <location>
        <begin position="8"/>
        <end position="137"/>
    </location>
</feature>
<proteinExistence type="predicted"/>
<sequence length="142" mass="16374">MKREKFIIGKTDKADFPDFNLSGVKVKIDTGAYTSTIHCNEIWEEENELKVVLLSPQHLQYTGEIITFKDYSLKKVRSSSGQSQIRYKVKGTITLFGKTFNTEFTLSHRDKMKYPVLLGRKLLNNNFLVDTSKKNLSHSQTH</sequence>
<dbReference type="PANTHER" id="PTHR38037:SF2">
    <property type="entry name" value="ATP-DEPENDENT ZINC PROTEASE DOMAIN-CONTAINING PROTEIN-RELATED"/>
    <property type="match status" value="1"/>
</dbReference>
<dbReference type="InterPro" id="IPR021109">
    <property type="entry name" value="Peptidase_aspartic_dom_sf"/>
</dbReference>
<gene>
    <name evidence="2" type="ORF">SAMN05216474_2278</name>
</gene>
<dbReference type="InterPro" id="IPR008503">
    <property type="entry name" value="Asp_endopeptidase"/>
</dbReference>
<keyword evidence="3" id="KW-1185">Reference proteome</keyword>
<reference evidence="2 3" key="1">
    <citation type="submission" date="2016-10" db="EMBL/GenBank/DDBJ databases">
        <authorList>
            <person name="de Groot N.N."/>
        </authorList>
    </citation>
    <scope>NUCLEOTIDE SEQUENCE [LARGE SCALE GENOMIC DNA]</scope>
    <source>
        <strain evidence="2 3">CGMCC 1.7005</strain>
    </source>
</reference>